<evidence type="ECO:0000259" key="2">
    <source>
        <dbReference type="PROSITE" id="PS50181"/>
    </source>
</evidence>
<organism evidence="3 4">
    <name type="scientific">Fusarium torreyae</name>
    <dbReference type="NCBI Taxonomy" id="1237075"/>
    <lineage>
        <taxon>Eukaryota</taxon>
        <taxon>Fungi</taxon>
        <taxon>Dikarya</taxon>
        <taxon>Ascomycota</taxon>
        <taxon>Pezizomycotina</taxon>
        <taxon>Sordariomycetes</taxon>
        <taxon>Hypocreomycetidae</taxon>
        <taxon>Hypocreales</taxon>
        <taxon>Nectriaceae</taxon>
        <taxon>Fusarium</taxon>
    </lineage>
</organism>
<dbReference type="AlphaFoldDB" id="A0A9W8S3B3"/>
<name>A0A9W8S3B3_9HYPO</name>
<dbReference type="InterPro" id="IPR036047">
    <property type="entry name" value="F-box-like_dom_sf"/>
</dbReference>
<dbReference type="Pfam" id="PF00646">
    <property type="entry name" value="F-box"/>
    <property type="match status" value="1"/>
</dbReference>
<sequence>MSLVSLPTELQCQVIRLLDPISLISISQANTHFRHLIKPKKRHFAERLLVLELNPDHGGPTPIFYSRTGHLKPDWHDEAWDAIKWACTDCLRLLPHKYFDNHSILRLGYRKPIPGSFASRMITTWEPTWHTRPRDKNRERAKRNAQDAQREEKKRRQGYFLAVTGGLGYLRNNFVNNFEAFRECGIDGFQGMSVDQLRDMDQGERLKFMDQHALAIEREDCGKKRWLRKCNECRFQRGAIWQACDPTCGTRQVPIVPSQRVEFASVVERYFPRFWESLDHKKPLYNIPRGLIYKEDACEQLWSMWMVRCPTCEHWQELRAFRIGGLYQHWYPERRAMDWNSDRRGRGEDGRTWDDKTITEQMLNEACCNSCFAESNGRQELGQALCEWLFDLIKWEMRHIGYRLTWDFNFLKWKTRDNPSKKYSVEWKRLLRQTPCLDQNYRYIFTHSDIALLRHCREQWKLIWEDYKRNVGDGQIDEDLDTRTKAWTANFESLEAHWSWLNGCMMEIEEKPEALVEWALSRDGALFT</sequence>
<proteinExistence type="predicted"/>
<dbReference type="Proteomes" id="UP001152049">
    <property type="component" value="Unassembled WGS sequence"/>
</dbReference>
<feature type="domain" description="F-box" evidence="2">
    <location>
        <begin position="1"/>
        <end position="47"/>
    </location>
</feature>
<reference evidence="3" key="1">
    <citation type="submission" date="2022-09" db="EMBL/GenBank/DDBJ databases">
        <title>Fusarium specimens isolated from Avocado Roots.</title>
        <authorList>
            <person name="Stajich J."/>
            <person name="Roper C."/>
            <person name="Heimlech-Rivalta G."/>
        </authorList>
    </citation>
    <scope>NUCLEOTIDE SEQUENCE</scope>
    <source>
        <strain evidence="3">CF00136</strain>
    </source>
</reference>
<keyword evidence="4" id="KW-1185">Reference proteome</keyword>
<gene>
    <name evidence="3" type="ORF">NW762_006354</name>
</gene>
<dbReference type="OrthoDB" id="3481585at2759"/>
<evidence type="ECO:0000256" key="1">
    <source>
        <dbReference type="SAM" id="MobiDB-lite"/>
    </source>
</evidence>
<dbReference type="InterPro" id="IPR001810">
    <property type="entry name" value="F-box_dom"/>
</dbReference>
<evidence type="ECO:0000313" key="4">
    <source>
        <dbReference type="Proteomes" id="UP001152049"/>
    </source>
</evidence>
<dbReference type="SUPFAM" id="SSF81383">
    <property type="entry name" value="F-box domain"/>
    <property type="match status" value="1"/>
</dbReference>
<dbReference type="PROSITE" id="PS50181">
    <property type="entry name" value="FBOX"/>
    <property type="match status" value="1"/>
</dbReference>
<feature type="compositionally biased region" description="Basic and acidic residues" evidence="1">
    <location>
        <begin position="132"/>
        <end position="153"/>
    </location>
</feature>
<dbReference type="CDD" id="cd09917">
    <property type="entry name" value="F-box_SF"/>
    <property type="match status" value="1"/>
</dbReference>
<accession>A0A9W8S3B3</accession>
<dbReference type="EMBL" id="JAOQAZ010000010">
    <property type="protein sequence ID" value="KAJ4263535.1"/>
    <property type="molecule type" value="Genomic_DNA"/>
</dbReference>
<feature type="region of interest" description="Disordered" evidence="1">
    <location>
        <begin position="128"/>
        <end position="153"/>
    </location>
</feature>
<comment type="caution">
    <text evidence="3">The sequence shown here is derived from an EMBL/GenBank/DDBJ whole genome shotgun (WGS) entry which is preliminary data.</text>
</comment>
<evidence type="ECO:0000313" key="3">
    <source>
        <dbReference type="EMBL" id="KAJ4263535.1"/>
    </source>
</evidence>
<protein>
    <recommendedName>
        <fullName evidence="2">F-box domain-containing protein</fullName>
    </recommendedName>
</protein>